<dbReference type="Gramene" id="OMERI02G28010.1">
    <property type="protein sequence ID" value="OMERI02G28010.1"/>
    <property type="gene ID" value="OMERI02G28010"/>
</dbReference>
<feature type="compositionally biased region" description="Acidic residues" evidence="1">
    <location>
        <begin position="447"/>
        <end position="493"/>
    </location>
</feature>
<feature type="region of interest" description="Disordered" evidence="1">
    <location>
        <begin position="567"/>
        <end position="591"/>
    </location>
</feature>
<feature type="region of interest" description="Disordered" evidence="1">
    <location>
        <begin position="226"/>
        <end position="273"/>
    </location>
</feature>
<dbReference type="Proteomes" id="UP000008021">
    <property type="component" value="Chromosome 2"/>
</dbReference>
<reference evidence="2" key="2">
    <citation type="submission" date="2018-05" db="EMBL/GenBank/DDBJ databases">
        <title>OmerRS3 (Oryza meridionalis Reference Sequence Version 3).</title>
        <authorList>
            <person name="Zhang J."/>
            <person name="Kudrna D."/>
            <person name="Lee S."/>
            <person name="Talag J."/>
            <person name="Welchert J."/>
            <person name="Wing R.A."/>
        </authorList>
    </citation>
    <scope>NUCLEOTIDE SEQUENCE [LARGE SCALE GENOMIC DNA]</scope>
    <source>
        <strain evidence="2">cv. OR44</strain>
    </source>
</reference>
<keyword evidence="3" id="KW-1185">Reference proteome</keyword>
<feature type="compositionally biased region" description="Acidic residues" evidence="1">
    <location>
        <begin position="524"/>
        <end position="533"/>
    </location>
</feature>
<feature type="region of interest" description="Disordered" evidence="1">
    <location>
        <begin position="369"/>
        <end position="554"/>
    </location>
</feature>
<dbReference type="AlphaFoldDB" id="A0A0E0CQ75"/>
<dbReference type="EnsemblPlants" id="OMERI02G28010.1">
    <property type="protein sequence ID" value="OMERI02G28010.1"/>
    <property type="gene ID" value="OMERI02G28010"/>
</dbReference>
<feature type="compositionally biased region" description="Basic and acidic residues" evidence="1">
    <location>
        <begin position="226"/>
        <end position="238"/>
    </location>
</feature>
<dbReference type="HOGENOM" id="CLU_400312_0_0_1"/>
<feature type="compositionally biased region" description="Basic and acidic residues" evidence="1">
    <location>
        <begin position="296"/>
        <end position="311"/>
    </location>
</feature>
<feature type="compositionally biased region" description="Basic and acidic residues" evidence="1">
    <location>
        <begin position="382"/>
        <end position="393"/>
    </location>
</feature>
<evidence type="ECO:0000256" key="1">
    <source>
        <dbReference type="SAM" id="MobiDB-lite"/>
    </source>
</evidence>
<proteinExistence type="predicted"/>
<reference evidence="2" key="1">
    <citation type="submission" date="2015-04" db="UniProtKB">
        <authorList>
            <consortium name="EnsemblPlants"/>
        </authorList>
    </citation>
    <scope>IDENTIFICATION</scope>
</reference>
<evidence type="ECO:0000313" key="2">
    <source>
        <dbReference type="EnsemblPlants" id="OMERI02G28010.1"/>
    </source>
</evidence>
<name>A0A0E0CQ75_9ORYZ</name>
<dbReference type="eggNOG" id="ENOG502S8M7">
    <property type="taxonomic scope" value="Eukaryota"/>
</dbReference>
<protein>
    <submittedName>
        <fullName evidence="2">Uncharacterized protein</fullName>
    </submittedName>
</protein>
<feature type="region of interest" description="Disordered" evidence="1">
    <location>
        <begin position="132"/>
        <end position="200"/>
    </location>
</feature>
<accession>A0A0E0CQ75</accession>
<evidence type="ECO:0000313" key="3">
    <source>
        <dbReference type="Proteomes" id="UP000008021"/>
    </source>
</evidence>
<dbReference type="PANTHER" id="PTHR33621">
    <property type="entry name" value="ASPARTIC/GLUTAMIC ACID-RICH PROTEIN"/>
    <property type="match status" value="1"/>
</dbReference>
<feature type="region of interest" description="Disordered" evidence="1">
    <location>
        <begin position="289"/>
        <end position="312"/>
    </location>
</feature>
<organism evidence="2">
    <name type="scientific">Oryza meridionalis</name>
    <dbReference type="NCBI Taxonomy" id="40149"/>
    <lineage>
        <taxon>Eukaryota</taxon>
        <taxon>Viridiplantae</taxon>
        <taxon>Streptophyta</taxon>
        <taxon>Embryophyta</taxon>
        <taxon>Tracheophyta</taxon>
        <taxon>Spermatophyta</taxon>
        <taxon>Magnoliopsida</taxon>
        <taxon>Liliopsida</taxon>
        <taxon>Poales</taxon>
        <taxon>Poaceae</taxon>
        <taxon>BOP clade</taxon>
        <taxon>Oryzoideae</taxon>
        <taxon>Oryzeae</taxon>
        <taxon>Oryzinae</taxon>
        <taxon>Oryza</taxon>
    </lineage>
</organism>
<feature type="compositionally biased region" description="Basic and acidic residues" evidence="1">
    <location>
        <begin position="428"/>
        <end position="446"/>
    </location>
</feature>
<feature type="compositionally biased region" description="Low complexity" evidence="1">
    <location>
        <begin position="182"/>
        <end position="196"/>
    </location>
</feature>
<dbReference type="PANTHER" id="PTHR33621:SF8">
    <property type="match status" value="1"/>
</dbReference>
<feature type="compositionally biased region" description="Low complexity" evidence="1">
    <location>
        <begin position="534"/>
        <end position="545"/>
    </location>
</feature>
<sequence>MEVEAATTAAMDFHAFSRRELQALCKRNGVRANMTNAAMADALQSLPTVDGVDEIGTAALCLPTPSRSTMKSALKAAAAIGEEEQQQHGSPLPRGRRVSVMSPEAIRMDVEEGEDEMKRDLVKEIVRTPGVALRSTSRRARATPAPIPTPATTRRTAAARKVEEAAPTPATLRRSQRTAARKAAAPVVEEVTATKTTARRSARSKVMVDLEQEVEDMAVALQEVKVQEEDPKDVSSDEKCDEEEEATKILGGNSKEEESEEGEEAVSSAAPTELAVISVMSCDDPKEEEIVATGEEPAKTQEVEGVGKEQELVSVENSAPLPVMEDSPILGVLSKPEPVEPLSEKIEDASVGDGLGFGELSALKEITGEMNDKEVDADEVPEEKLPADVTDDKTSEEDDLNEIEKLSAVEIPQADLTGDKTSEEEDLNEVKEGAAYEMPQADRTDAEIGEEDDLDEECSEESDIDEESNEEGMLDEESAAEEYSSSEETDEESDPSKVASDSDEVEVEKLQVALDDGLTAEANQVDDEEDDFSSDLPSDFDNADNFSDDETESDATVVISSASKAAAVKTLDDSSVTEASSEEEISQQEVEASVNSIVKSLDEFTITVEGTQKDELTKEVKSTDDAEEVGAKELKKEKKKKKPTVKELNATSMRKLKTMLKEELIAKAAAGEGKRLALAELDDNAGGVDC</sequence>